<dbReference type="InterPro" id="IPR010065">
    <property type="entry name" value="AA_ABC_transptr_permease_3TM"/>
</dbReference>
<organism evidence="10">
    <name type="scientific">Desulfacinum infernum</name>
    <dbReference type="NCBI Taxonomy" id="35837"/>
    <lineage>
        <taxon>Bacteria</taxon>
        <taxon>Pseudomonadati</taxon>
        <taxon>Thermodesulfobacteriota</taxon>
        <taxon>Syntrophobacteria</taxon>
        <taxon>Syntrophobacterales</taxon>
        <taxon>Syntrophobacteraceae</taxon>
        <taxon>Desulfacinum</taxon>
    </lineage>
</organism>
<dbReference type="InterPro" id="IPR035906">
    <property type="entry name" value="MetI-like_sf"/>
</dbReference>
<dbReference type="Gene3D" id="1.10.3720.10">
    <property type="entry name" value="MetI-like"/>
    <property type="match status" value="1"/>
</dbReference>
<comment type="caution">
    <text evidence="10">The sequence shown here is derived from an EMBL/GenBank/DDBJ whole genome shotgun (WGS) entry which is preliminary data.</text>
</comment>
<gene>
    <name evidence="10" type="ORF">ENS06_13620</name>
</gene>
<keyword evidence="7 8" id="KW-0472">Membrane</keyword>
<dbReference type="NCBIfam" id="TIGR01726">
    <property type="entry name" value="HEQRo_perm_3TM"/>
    <property type="match status" value="1"/>
</dbReference>
<dbReference type="InterPro" id="IPR000515">
    <property type="entry name" value="MetI-like"/>
</dbReference>
<dbReference type="EMBL" id="DSTK01000039">
    <property type="protein sequence ID" value="HFK98345.1"/>
    <property type="molecule type" value="Genomic_DNA"/>
</dbReference>
<dbReference type="PANTHER" id="PTHR30614">
    <property type="entry name" value="MEMBRANE COMPONENT OF AMINO ACID ABC TRANSPORTER"/>
    <property type="match status" value="1"/>
</dbReference>
<keyword evidence="4" id="KW-1003">Cell membrane</keyword>
<dbReference type="SUPFAM" id="SSF161098">
    <property type="entry name" value="MetI-like"/>
    <property type="match status" value="1"/>
</dbReference>
<dbReference type="Pfam" id="PF00528">
    <property type="entry name" value="BPD_transp_1"/>
    <property type="match status" value="1"/>
</dbReference>
<dbReference type="AlphaFoldDB" id="A0A832A8D6"/>
<evidence type="ECO:0000313" key="10">
    <source>
        <dbReference type="EMBL" id="HFK98345.1"/>
    </source>
</evidence>
<comment type="subcellular location">
    <subcellularLocation>
        <location evidence="1">Cell inner membrane</location>
        <topology evidence="1">Multi-pass membrane protein</topology>
    </subcellularLocation>
    <subcellularLocation>
        <location evidence="8">Cell membrane</location>
        <topology evidence="8">Multi-pass membrane protein</topology>
    </subcellularLocation>
</comment>
<sequence>MNSREPSPLTPAVNPGDTLKPPVTAYGPVGWLRKNLFNSVPNSLLTVLTVAFLWKTVPPLLQWAFVDAQWATPSALCRQSDGACWSVISRNLRFILFGFYPYDQQWRPIVAVILLLGLIFFSRDRKYWTKPLAYAWIVGLAAMGTLMAGGVFGLSAVESSQWGGLPLTLLLAVFGLTAAYPLGVVLALGRQSRMPAVKVLCIVYIELIRGVPLISLLFMASIIFPLFLPEGVTINKILRAQLAIILFTAAYIAEVVRGGLQAIPRGQYEAAESLGLNYYLTMRLVVLPQALKIVIPPTVSILISAFKDTSLVVIIALYDVLKTTQTVLSNPEWMGFSREAYLFLALFYFTGCFSMSHYSRRLEKQLSTEH</sequence>
<evidence type="ECO:0000256" key="8">
    <source>
        <dbReference type="RuleBase" id="RU363032"/>
    </source>
</evidence>
<evidence type="ECO:0000259" key="9">
    <source>
        <dbReference type="PROSITE" id="PS50928"/>
    </source>
</evidence>
<keyword evidence="5 8" id="KW-0812">Transmembrane</keyword>
<dbReference type="GO" id="GO:0043190">
    <property type="term" value="C:ATP-binding cassette (ABC) transporter complex"/>
    <property type="evidence" value="ECO:0007669"/>
    <property type="project" value="InterPro"/>
</dbReference>
<feature type="transmembrane region" description="Helical" evidence="8">
    <location>
        <begin position="340"/>
        <end position="358"/>
    </location>
</feature>
<evidence type="ECO:0000256" key="5">
    <source>
        <dbReference type="ARBA" id="ARBA00022692"/>
    </source>
</evidence>
<evidence type="ECO:0000256" key="6">
    <source>
        <dbReference type="ARBA" id="ARBA00022989"/>
    </source>
</evidence>
<feature type="transmembrane region" description="Helical" evidence="8">
    <location>
        <begin position="201"/>
        <end position="228"/>
    </location>
</feature>
<feature type="transmembrane region" description="Helical" evidence="8">
    <location>
        <begin position="105"/>
        <end position="121"/>
    </location>
</feature>
<keyword evidence="6 8" id="KW-1133">Transmembrane helix</keyword>
<evidence type="ECO:0000256" key="3">
    <source>
        <dbReference type="ARBA" id="ARBA00022448"/>
    </source>
</evidence>
<feature type="transmembrane region" description="Helical" evidence="8">
    <location>
        <begin position="240"/>
        <end position="260"/>
    </location>
</feature>
<dbReference type="PROSITE" id="PS50928">
    <property type="entry name" value="ABC_TM1"/>
    <property type="match status" value="1"/>
</dbReference>
<accession>A0A832A8D6</accession>
<keyword evidence="3 8" id="KW-0813">Transport</keyword>
<dbReference type="PANTHER" id="PTHR30614:SF41">
    <property type="entry name" value="INNER MEMBRANE AMINO-ACID ABC TRANSPORTER PERMEASE PROTEIN YHDY"/>
    <property type="match status" value="1"/>
</dbReference>
<dbReference type="CDD" id="cd06261">
    <property type="entry name" value="TM_PBP2"/>
    <property type="match status" value="1"/>
</dbReference>
<reference evidence="10" key="1">
    <citation type="journal article" date="2020" name="mSystems">
        <title>Genome- and Community-Level Interaction Insights into Carbon Utilization and Element Cycling Functions of Hydrothermarchaeota in Hydrothermal Sediment.</title>
        <authorList>
            <person name="Zhou Z."/>
            <person name="Liu Y."/>
            <person name="Xu W."/>
            <person name="Pan J."/>
            <person name="Luo Z.H."/>
            <person name="Li M."/>
        </authorList>
    </citation>
    <scope>NUCLEOTIDE SEQUENCE [LARGE SCALE GENOMIC DNA]</scope>
    <source>
        <strain evidence="10">SpSt-456</strain>
    </source>
</reference>
<feature type="transmembrane region" description="Helical" evidence="8">
    <location>
        <begin position="169"/>
        <end position="189"/>
    </location>
</feature>
<protein>
    <submittedName>
        <fullName evidence="10">Amino acid ABC transporter permease</fullName>
    </submittedName>
</protein>
<evidence type="ECO:0000256" key="1">
    <source>
        <dbReference type="ARBA" id="ARBA00004429"/>
    </source>
</evidence>
<dbReference type="GO" id="GO:0022857">
    <property type="term" value="F:transmembrane transporter activity"/>
    <property type="evidence" value="ECO:0007669"/>
    <property type="project" value="InterPro"/>
</dbReference>
<feature type="transmembrane region" description="Helical" evidence="8">
    <location>
        <begin position="299"/>
        <end position="320"/>
    </location>
</feature>
<comment type="similarity">
    <text evidence="2">Belongs to the binding-protein-dependent transport system permease family. HisMQ subfamily.</text>
</comment>
<evidence type="ECO:0000256" key="4">
    <source>
        <dbReference type="ARBA" id="ARBA00022475"/>
    </source>
</evidence>
<name>A0A832A8D6_9BACT</name>
<feature type="domain" description="ABC transmembrane type-1" evidence="9">
    <location>
        <begin position="165"/>
        <end position="354"/>
    </location>
</feature>
<evidence type="ECO:0000256" key="2">
    <source>
        <dbReference type="ARBA" id="ARBA00010072"/>
    </source>
</evidence>
<feature type="transmembrane region" description="Helical" evidence="8">
    <location>
        <begin position="133"/>
        <end position="157"/>
    </location>
</feature>
<dbReference type="GO" id="GO:0006865">
    <property type="term" value="P:amino acid transport"/>
    <property type="evidence" value="ECO:0007669"/>
    <property type="project" value="TreeGrafter"/>
</dbReference>
<dbReference type="InterPro" id="IPR043429">
    <property type="entry name" value="ArtM/GltK/GlnP/TcyL/YhdX-like"/>
</dbReference>
<proteinExistence type="inferred from homology"/>
<evidence type="ECO:0000256" key="7">
    <source>
        <dbReference type="ARBA" id="ARBA00023136"/>
    </source>
</evidence>